<name>A0A8H5PPA2_9HYPO</name>
<feature type="region of interest" description="Disordered" evidence="2">
    <location>
        <begin position="97"/>
        <end position="124"/>
    </location>
</feature>
<evidence type="ECO:0000256" key="1">
    <source>
        <dbReference type="SAM" id="Coils"/>
    </source>
</evidence>
<accession>A0A8H5PPA2</accession>
<dbReference type="Proteomes" id="UP000544095">
    <property type="component" value="Unassembled WGS sequence"/>
</dbReference>
<evidence type="ECO:0000256" key="2">
    <source>
        <dbReference type="SAM" id="MobiDB-lite"/>
    </source>
</evidence>
<gene>
    <name evidence="3" type="ORF">FPANT_2833</name>
</gene>
<organism evidence="3 4">
    <name type="scientific">Fusarium pseudoanthophilum</name>
    <dbReference type="NCBI Taxonomy" id="48495"/>
    <lineage>
        <taxon>Eukaryota</taxon>
        <taxon>Fungi</taxon>
        <taxon>Dikarya</taxon>
        <taxon>Ascomycota</taxon>
        <taxon>Pezizomycotina</taxon>
        <taxon>Sordariomycetes</taxon>
        <taxon>Hypocreomycetidae</taxon>
        <taxon>Hypocreales</taxon>
        <taxon>Nectriaceae</taxon>
        <taxon>Fusarium</taxon>
        <taxon>Fusarium fujikuroi species complex</taxon>
    </lineage>
</organism>
<evidence type="ECO:0000313" key="3">
    <source>
        <dbReference type="EMBL" id="KAF5600022.1"/>
    </source>
</evidence>
<feature type="compositionally biased region" description="Acidic residues" evidence="2">
    <location>
        <begin position="11"/>
        <end position="20"/>
    </location>
</feature>
<reference evidence="3 4" key="1">
    <citation type="submission" date="2020-05" db="EMBL/GenBank/DDBJ databases">
        <title>Identification and distribution of gene clusters putatively required for synthesis of sphingolipid metabolism inhibitors in phylogenetically diverse species of the filamentous fungus Fusarium.</title>
        <authorList>
            <person name="Kim H.-S."/>
            <person name="Busman M."/>
            <person name="Brown D.W."/>
            <person name="Divon H."/>
            <person name="Uhlig S."/>
            <person name="Proctor R.H."/>
        </authorList>
    </citation>
    <scope>NUCLEOTIDE SEQUENCE [LARGE SCALE GENOMIC DNA]</scope>
    <source>
        <strain evidence="3 4">NRRL 25211</strain>
    </source>
</reference>
<sequence>MDQPPTPSSVETDDPWPEFSDAELESYQKSIENSTISADGQMTLGNHRQTHTDLSAKDSGTAVLMYLLEAAQESLKPGPSSELELQLTWGFLEHFPKPPKKPKSLPDPTEFPTVKGKKQTHSVRFAEDSDIVSNKTKRPKPRDSFNVDSAMAIFRSIDDLQEKFQKETPRDTTEAISPILQNLRLLNHEAICAKVLHTSHKLGNWSVGLDINMLQARVGILETEKRRHQHLVSSLESRLSALEIKVMRLESVAAENMKECQVGNELLREARGSRIKTEVEDQLEIEAGASIEAWISANDRYYFGKDNVERRLG</sequence>
<protein>
    <submittedName>
        <fullName evidence="3">Uncharacterized protein</fullName>
    </submittedName>
</protein>
<proteinExistence type="predicted"/>
<evidence type="ECO:0000313" key="4">
    <source>
        <dbReference type="Proteomes" id="UP000544095"/>
    </source>
</evidence>
<comment type="caution">
    <text evidence="3">The sequence shown here is derived from an EMBL/GenBank/DDBJ whole genome shotgun (WGS) entry which is preliminary data.</text>
</comment>
<keyword evidence="1" id="KW-0175">Coiled coil</keyword>
<feature type="coiled-coil region" evidence="1">
    <location>
        <begin position="225"/>
        <end position="252"/>
    </location>
</feature>
<dbReference type="EMBL" id="JAAOAR010000121">
    <property type="protein sequence ID" value="KAF5600022.1"/>
    <property type="molecule type" value="Genomic_DNA"/>
</dbReference>
<keyword evidence="4" id="KW-1185">Reference proteome</keyword>
<feature type="region of interest" description="Disordered" evidence="2">
    <location>
        <begin position="1"/>
        <end position="20"/>
    </location>
</feature>
<dbReference type="AlphaFoldDB" id="A0A8H5PPA2"/>